<accession>H8YXP0</accession>
<dbReference type="GO" id="GO:0006950">
    <property type="term" value="P:response to stress"/>
    <property type="evidence" value="ECO:0007669"/>
    <property type="project" value="UniProtKB-ARBA"/>
</dbReference>
<dbReference type="InterPro" id="IPR012674">
    <property type="entry name" value="Calycin"/>
</dbReference>
<name>H8YXP0_9GAMM</name>
<feature type="region of interest" description="Disordered" evidence="1">
    <location>
        <begin position="1"/>
        <end position="37"/>
    </location>
</feature>
<organism evidence="3 4">
    <name type="scientific">Thiorhodovibrio frisius</name>
    <dbReference type="NCBI Taxonomy" id="631362"/>
    <lineage>
        <taxon>Bacteria</taxon>
        <taxon>Pseudomonadati</taxon>
        <taxon>Pseudomonadota</taxon>
        <taxon>Gammaproteobacteria</taxon>
        <taxon>Chromatiales</taxon>
        <taxon>Chromatiaceae</taxon>
        <taxon>Thiorhodovibrio</taxon>
    </lineage>
</organism>
<dbReference type="PROSITE" id="PS00213">
    <property type="entry name" value="LIPOCALIN"/>
    <property type="match status" value="1"/>
</dbReference>
<dbReference type="PANTHER" id="PTHR10612:SF34">
    <property type="entry name" value="APOLIPOPROTEIN D"/>
    <property type="match status" value="1"/>
</dbReference>
<gene>
    <name evidence="3" type="ORF">Thi970DRAFT_00872</name>
</gene>
<evidence type="ECO:0000259" key="2">
    <source>
        <dbReference type="Pfam" id="PF08212"/>
    </source>
</evidence>
<dbReference type="CDD" id="cd19438">
    <property type="entry name" value="lipocalin_Blc-like"/>
    <property type="match status" value="1"/>
</dbReference>
<dbReference type="Gene3D" id="2.40.128.20">
    <property type="match status" value="1"/>
</dbReference>
<evidence type="ECO:0000313" key="3">
    <source>
        <dbReference type="EMBL" id="EIC23216.1"/>
    </source>
</evidence>
<dbReference type="Pfam" id="PF08212">
    <property type="entry name" value="Lipocalin_2"/>
    <property type="match status" value="1"/>
</dbReference>
<sequence>MSGPMSGPMSGRSDQGPSQLDPIEKTTRMPNRMTSPPRLKHLGRALLLAASSLILSACVETGGEPMDTVKQVDLERFMGDWYVVANIPTFVEKGAYNAVESYALNPDGTIATTFTFNKDAFDGAQKVYHPKGFVLDTSTNAHWGMQFIWPIKADYRIVYLDPDYQLTVIGRAKRDYVWVMARQPAFSDAELQRMRDFIASIGYDATKLERVPQQTERAPTKPEG</sequence>
<dbReference type="InterPro" id="IPR047202">
    <property type="entry name" value="Lipocalin_Blc-like_dom"/>
</dbReference>
<feature type="compositionally biased region" description="Low complexity" evidence="1">
    <location>
        <begin position="1"/>
        <end position="11"/>
    </location>
</feature>
<protein>
    <submittedName>
        <fullName evidence="3">Bacterial lipocalin</fullName>
    </submittedName>
</protein>
<dbReference type="InterPro" id="IPR000566">
    <property type="entry name" value="Lipocln_cytosolic_FA-bd_dom"/>
</dbReference>
<evidence type="ECO:0000256" key="1">
    <source>
        <dbReference type="SAM" id="MobiDB-lite"/>
    </source>
</evidence>
<feature type="domain" description="Lipocalin/cytosolic fatty-acid binding" evidence="2">
    <location>
        <begin position="72"/>
        <end position="213"/>
    </location>
</feature>
<reference evidence="3 4" key="2">
    <citation type="submission" date="2011-11" db="EMBL/GenBank/DDBJ databases">
        <authorList>
            <consortium name="US DOE Joint Genome Institute"/>
            <person name="Lucas S."/>
            <person name="Han J."/>
            <person name="Lapidus A."/>
            <person name="Cheng J.-F."/>
            <person name="Goodwin L."/>
            <person name="Pitluck S."/>
            <person name="Peters L."/>
            <person name="Ovchinnikova G."/>
            <person name="Zhang X."/>
            <person name="Detter J.C."/>
            <person name="Han C."/>
            <person name="Tapia R."/>
            <person name="Land M."/>
            <person name="Hauser L."/>
            <person name="Kyrpides N."/>
            <person name="Ivanova N."/>
            <person name="Pagani I."/>
            <person name="Vogl K."/>
            <person name="Liu Z."/>
            <person name="Overmann J."/>
            <person name="Frigaard N.-U."/>
            <person name="Bryant D."/>
            <person name="Woyke T."/>
        </authorList>
    </citation>
    <scope>NUCLEOTIDE SEQUENCE [LARGE SCALE GENOMIC DNA]</scope>
    <source>
        <strain evidence="3 4">970</strain>
    </source>
</reference>
<dbReference type="STRING" id="631362.Thi970DRAFT_00872"/>
<dbReference type="AlphaFoldDB" id="H8YXP0"/>
<reference evidence="4" key="1">
    <citation type="submission" date="2011-06" db="EMBL/GenBank/DDBJ databases">
        <authorList>
            <consortium name="US DOE Joint Genome Institute (JGI-PGF)"/>
            <person name="Lucas S."/>
            <person name="Han J."/>
            <person name="Lapidus A."/>
            <person name="Cheng J.-F."/>
            <person name="Goodwin L."/>
            <person name="Pitluck S."/>
            <person name="Peters L."/>
            <person name="Land M.L."/>
            <person name="Hauser L."/>
            <person name="Vogl K."/>
            <person name="Liu Z."/>
            <person name="Overmann J."/>
            <person name="Frigaard N.-U."/>
            <person name="Bryant D.A."/>
            <person name="Woyke T.J."/>
        </authorList>
    </citation>
    <scope>NUCLEOTIDE SEQUENCE [LARGE SCALE GENOMIC DNA]</scope>
    <source>
        <strain evidence="4">970</strain>
    </source>
</reference>
<dbReference type="Proteomes" id="UP000002964">
    <property type="component" value="Unassembled WGS sequence"/>
</dbReference>
<dbReference type="EMBL" id="JH603168">
    <property type="protein sequence ID" value="EIC23216.1"/>
    <property type="molecule type" value="Genomic_DNA"/>
</dbReference>
<dbReference type="eggNOG" id="COG3040">
    <property type="taxonomic scope" value="Bacteria"/>
</dbReference>
<dbReference type="HOGENOM" id="CLU_068449_0_1_6"/>
<evidence type="ECO:0000313" key="4">
    <source>
        <dbReference type="Proteomes" id="UP000002964"/>
    </source>
</evidence>
<dbReference type="SUPFAM" id="SSF50814">
    <property type="entry name" value="Lipocalins"/>
    <property type="match status" value="1"/>
</dbReference>
<proteinExistence type="predicted"/>
<dbReference type="InterPro" id="IPR022272">
    <property type="entry name" value="Lipocalin_CS"/>
</dbReference>
<dbReference type="PANTHER" id="PTHR10612">
    <property type="entry name" value="APOLIPOPROTEIN D"/>
    <property type="match status" value="1"/>
</dbReference>
<keyword evidence="4" id="KW-1185">Reference proteome</keyword>